<dbReference type="NCBIfam" id="NF001100">
    <property type="entry name" value="PRK00133.1"/>
    <property type="match status" value="1"/>
</dbReference>
<dbReference type="PROSITE" id="PS00178">
    <property type="entry name" value="AA_TRNA_LIGASE_I"/>
    <property type="match status" value="1"/>
</dbReference>
<dbReference type="InterPro" id="IPR009080">
    <property type="entry name" value="tRNAsynth_Ia_anticodon-bd"/>
</dbReference>
<evidence type="ECO:0000313" key="18">
    <source>
        <dbReference type="EMBL" id="EDM80317.1"/>
    </source>
</evidence>
<evidence type="ECO:0000256" key="8">
    <source>
        <dbReference type="ARBA" id="ARBA00022741"/>
    </source>
</evidence>
<keyword evidence="6" id="KW-0963">Cytoplasm</keyword>
<proteinExistence type="inferred from homology"/>
<evidence type="ECO:0000256" key="5">
    <source>
        <dbReference type="ARBA" id="ARBA00018753"/>
    </source>
</evidence>
<reference evidence="18 19" key="1">
    <citation type="submission" date="2007-06" db="EMBL/GenBank/DDBJ databases">
        <authorList>
            <person name="Shimkets L."/>
            <person name="Ferriera S."/>
            <person name="Johnson J."/>
            <person name="Kravitz S."/>
            <person name="Beeson K."/>
            <person name="Sutton G."/>
            <person name="Rogers Y.-H."/>
            <person name="Friedman R."/>
            <person name="Frazier M."/>
            <person name="Venter J.C."/>
        </authorList>
    </citation>
    <scope>NUCLEOTIDE SEQUENCE [LARGE SCALE GENOMIC DNA]</scope>
    <source>
        <strain evidence="18 19">SIR-1</strain>
    </source>
</reference>
<evidence type="ECO:0000256" key="7">
    <source>
        <dbReference type="ARBA" id="ARBA00022598"/>
    </source>
</evidence>
<keyword evidence="7 15" id="KW-0436">Ligase</keyword>
<dbReference type="InterPro" id="IPR014729">
    <property type="entry name" value="Rossmann-like_a/b/a_fold"/>
</dbReference>
<dbReference type="EC" id="6.1.1.10" evidence="4"/>
<dbReference type="InterPro" id="IPR023458">
    <property type="entry name" value="Met-tRNA_ligase_1"/>
</dbReference>
<dbReference type="Proteomes" id="UP000005801">
    <property type="component" value="Unassembled WGS sequence"/>
</dbReference>
<dbReference type="InterPro" id="IPR029038">
    <property type="entry name" value="MetRS_Zn"/>
</dbReference>
<evidence type="ECO:0000313" key="19">
    <source>
        <dbReference type="Proteomes" id="UP000005801"/>
    </source>
</evidence>
<dbReference type="Gene3D" id="3.40.50.620">
    <property type="entry name" value="HUPs"/>
    <property type="match status" value="1"/>
</dbReference>
<dbReference type="RefSeq" id="WP_006970652.1">
    <property type="nucleotide sequence ID" value="NZ_ABCS01000012.1"/>
</dbReference>
<dbReference type="CDD" id="cd00814">
    <property type="entry name" value="MetRS_core"/>
    <property type="match status" value="1"/>
</dbReference>
<evidence type="ECO:0000256" key="15">
    <source>
        <dbReference type="RuleBase" id="RU363039"/>
    </source>
</evidence>
<gene>
    <name evidence="18" type="primary">metG</name>
    <name evidence="18" type="ORF">PPSIR1_36742</name>
</gene>
<dbReference type="SUPFAM" id="SSF47323">
    <property type="entry name" value="Anticodon-binding domain of a subclass of class I aminoacyl-tRNA synthetases"/>
    <property type="match status" value="1"/>
</dbReference>
<keyword evidence="12 15" id="KW-0030">Aminoacyl-tRNA synthetase</keyword>
<sequence length="600" mass="66289">MAKKVLVTAALPYANGSIHLGHMLEAIQTDVYVRARKMGGERVVFMWASDTHGTPVQVRARKEGIEPEALIAKAYEEHVAAYDGFGIGYDIFHTTHSDENREHAGAIFEALRARGDIEVREVEQLYSEVDQMFLPDRLVKGTCPVCKTPDQYGDSCDNCGATYRPTELIDPYSSVSGDKPVLRTSEHLFVPLSRHEEFLREWLKPVSEGGSTVLQDSVRRFVMDWVDKGLRDWDISREAPYFGIEIPGFPGKYFYVWFDAPIGYIAATDKWCQGKDDESVEGWWKAGAGEDGTEIVHVIGKDIVYFHCLFWPAMLNASGYTVPSRVHAHGWLKVNGEKMSKSRGTFILANTYLEHVDPAYLRYYLAARLGNNQDDFDLAMEDFVNRVNADLVNKAANLASRSIKFLHAKLGGTTGPLTEEGQALVDDARATFAAVPGLYADFDSAAALRVAIEMAEACNNYFSEQEPWKKVKSDPEAARAVVSAGVQVSKLIGAILKPVLPEWGAKVERMLKLDAPLSWANATAPVAEGLELGPYEVLAERLAAKKLDALIEASKQDVEADAALGKDRDGEGAVRYDYEVEPLAPEATIDSLDAVDLRVG</sequence>
<dbReference type="SUPFAM" id="SSF57770">
    <property type="entry name" value="Methionyl-tRNA synthetase (MetRS), Zn-domain"/>
    <property type="match status" value="1"/>
</dbReference>
<evidence type="ECO:0000256" key="4">
    <source>
        <dbReference type="ARBA" id="ARBA00012838"/>
    </source>
</evidence>
<dbReference type="AlphaFoldDB" id="A6G1Q3"/>
<dbReference type="CDD" id="cd07957">
    <property type="entry name" value="Anticodon_Ia_Met"/>
    <property type="match status" value="1"/>
</dbReference>
<dbReference type="SUPFAM" id="SSF52374">
    <property type="entry name" value="Nucleotidylyl transferase"/>
    <property type="match status" value="1"/>
</dbReference>
<name>A6G1Q3_9BACT</name>
<dbReference type="HAMAP" id="MF_00098">
    <property type="entry name" value="Met_tRNA_synth_type1"/>
    <property type="match status" value="1"/>
</dbReference>
<dbReference type="NCBIfam" id="TIGR00398">
    <property type="entry name" value="metG"/>
    <property type="match status" value="1"/>
</dbReference>
<dbReference type="GO" id="GO:0004825">
    <property type="term" value="F:methionine-tRNA ligase activity"/>
    <property type="evidence" value="ECO:0007669"/>
    <property type="project" value="UniProtKB-EC"/>
</dbReference>
<dbReference type="FunFam" id="2.20.28.20:FF:000001">
    <property type="entry name" value="Methionine--tRNA ligase"/>
    <property type="match status" value="1"/>
</dbReference>
<dbReference type="InterPro" id="IPR015413">
    <property type="entry name" value="Methionyl/Leucyl_tRNA_Synth"/>
</dbReference>
<organism evidence="18 19">
    <name type="scientific">Plesiocystis pacifica SIR-1</name>
    <dbReference type="NCBI Taxonomy" id="391625"/>
    <lineage>
        <taxon>Bacteria</taxon>
        <taxon>Pseudomonadati</taxon>
        <taxon>Myxococcota</taxon>
        <taxon>Polyangia</taxon>
        <taxon>Nannocystales</taxon>
        <taxon>Nannocystaceae</taxon>
        <taxon>Plesiocystis</taxon>
    </lineage>
</organism>
<dbReference type="GO" id="GO:0006431">
    <property type="term" value="P:methionyl-tRNA aminoacylation"/>
    <property type="evidence" value="ECO:0007669"/>
    <property type="project" value="InterPro"/>
</dbReference>
<dbReference type="EMBL" id="ABCS01000012">
    <property type="protein sequence ID" value="EDM80317.1"/>
    <property type="molecule type" value="Genomic_DNA"/>
</dbReference>
<comment type="caution">
    <text evidence="18">The sequence shown here is derived from an EMBL/GenBank/DDBJ whole genome shotgun (WGS) entry which is preliminary data.</text>
</comment>
<evidence type="ECO:0000256" key="13">
    <source>
        <dbReference type="ARBA" id="ARBA00030904"/>
    </source>
</evidence>
<evidence type="ECO:0000256" key="2">
    <source>
        <dbReference type="ARBA" id="ARBA00004496"/>
    </source>
</evidence>
<dbReference type="Gene3D" id="1.10.730.10">
    <property type="entry name" value="Isoleucyl-tRNA Synthetase, Domain 1"/>
    <property type="match status" value="1"/>
</dbReference>
<evidence type="ECO:0000256" key="11">
    <source>
        <dbReference type="ARBA" id="ARBA00022917"/>
    </source>
</evidence>
<feature type="domain" description="Methionyl-tRNA synthetase anticodon-binding" evidence="17">
    <location>
        <begin position="415"/>
        <end position="545"/>
    </location>
</feature>
<keyword evidence="8 15" id="KW-0547">Nucleotide-binding</keyword>
<dbReference type="STRING" id="391625.PPSIR1_36742"/>
<comment type="subcellular location">
    <subcellularLocation>
        <location evidence="2">Cytoplasm</location>
    </subcellularLocation>
</comment>
<evidence type="ECO:0000256" key="10">
    <source>
        <dbReference type="ARBA" id="ARBA00022840"/>
    </source>
</evidence>
<dbReference type="InterPro" id="IPR001412">
    <property type="entry name" value="aa-tRNA-synth_I_CS"/>
</dbReference>
<evidence type="ECO:0000256" key="14">
    <source>
        <dbReference type="ARBA" id="ARBA00047364"/>
    </source>
</evidence>
<keyword evidence="10 15" id="KW-0067">ATP-binding</keyword>
<dbReference type="PANTHER" id="PTHR45765:SF1">
    <property type="entry name" value="METHIONINE--TRNA LIGASE, CYTOPLASMIC"/>
    <property type="match status" value="1"/>
</dbReference>
<dbReference type="GO" id="GO:0005524">
    <property type="term" value="F:ATP binding"/>
    <property type="evidence" value="ECO:0007669"/>
    <property type="project" value="UniProtKB-KW"/>
</dbReference>
<comment type="function">
    <text evidence="1">Is required not only for elongation of protein synthesis but also for the initiation of all mRNA translation through initiator tRNA(fMet) aminoacylation.</text>
</comment>
<dbReference type="PANTHER" id="PTHR45765">
    <property type="entry name" value="METHIONINE--TRNA LIGASE"/>
    <property type="match status" value="1"/>
</dbReference>
<dbReference type="Gene3D" id="2.20.28.20">
    <property type="entry name" value="Methionyl-tRNA synthetase, Zn-domain"/>
    <property type="match status" value="1"/>
</dbReference>
<keyword evidence="11 15" id="KW-0648">Protein biosynthesis</keyword>
<dbReference type="PRINTS" id="PR01041">
    <property type="entry name" value="TRNASYNTHMET"/>
</dbReference>
<keyword evidence="9" id="KW-0862">Zinc</keyword>
<dbReference type="Pfam" id="PF19303">
    <property type="entry name" value="Anticodon_3"/>
    <property type="match status" value="1"/>
</dbReference>
<feature type="non-terminal residue" evidence="18">
    <location>
        <position position="600"/>
    </location>
</feature>
<evidence type="ECO:0000256" key="1">
    <source>
        <dbReference type="ARBA" id="ARBA00003314"/>
    </source>
</evidence>
<dbReference type="Pfam" id="PF09334">
    <property type="entry name" value="tRNA-synt_1g"/>
    <property type="match status" value="1"/>
</dbReference>
<dbReference type="GO" id="GO:0005829">
    <property type="term" value="C:cytosol"/>
    <property type="evidence" value="ECO:0007669"/>
    <property type="project" value="TreeGrafter"/>
</dbReference>
<evidence type="ECO:0000256" key="3">
    <source>
        <dbReference type="ARBA" id="ARBA00008258"/>
    </source>
</evidence>
<dbReference type="OrthoDB" id="9810191at2"/>
<protein>
    <recommendedName>
        <fullName evidence="5">Methionine--tRNA ligase</fullName>
        <ecNumber evidence="4">6.1.1.10</ecNumber>
    </recommendedName>
    <alternativeName>
        <fullName evidence="13">Methionyl-tRNA synthetase</fullName>
    </alternativeName>
</protein>
<dbReference type="InterPro" id="IPR033911">
    <property type="entry name" value="MetRS_core"/>
</dbReference>
<comment type="catalytic activity">
    <reaction evidence="14">
        <text>tRNA(Met) + L-methionine + ATP = L-methionyl-tRNA(Met) + AMP + diphosphate</text>
        <dbReference type="Rhea" id="RHEA:13481"/>
        <dbReference type="Rhea" id="RHEA-COMP:9667"/>
        <dbReference type="Rhea" id="RHEA-COMP:9698"/>
        <dbReference type="ChEBI" id="CHEBI:30616"/>
        <dbReference type="ChEBI" id="CHEBI:33019"/>
        <dbReference type="ChEBI" id="CHEBI:57844"/>
        <dbReference type="ChEBI" id="CHEBI:78442"/>
        <dbReference type="ChEBI" id="CHEBI:78530"/>
        <dbReference type="ChEBI" id="CHEBI:456215"/>
        <dbReference type="EC" id="6.1.1.10"/>
    </reaction>
</comment>
<accession>A6G1Q3</accession>
<dbReference type="InterPro" id="IPR041872">
    <property type="entry name" value="Anticodon_Met"/>
</dbReference>
<dbReference type="eggNOG" id="COG0143">
    <property type="taxonomic scope" value="Bacteria"/>
</dbReference>
<evidence type="ECO:0000259" key="17">
    <source>
        <dbReference type="Pfam" id="PF19303"/>
    </source>
</evidence>
<evidence type="ECO:0000256" key="6">
    <source>
        <dbReference type="ARBA" id="ARBA00022490"/>
    </source>
</evidence>
<comment type="similarity">
    <text evidence="3">Belongs to the class-I aminoacyl-tRNA synthetase family. MetG type 1 subfamily.</text>
</comment>
<evidence type="ECO:0000256" key="9">
    <source>
        <dbReference type="ARBA" id="ARBA00022833"/>
    </source>
</evidence>
<keyword evidence="19" id="KW-1185">Reference proteome</keyword>
<evidence type="ECO:0000259" key="16">
    <source>
        <dbReference type="Pfam" id="PF09334"/>
    </source>
</evidence>
<feature type="domain" description="Methionyl/Leucyl tRNA synthetase" evidence="16">
    <location>
        <begin position="5"/>
        <end position="402"/>
    </location>
</feature>
<dbReference type="InterPro" id="IPR014758">
    <property type="entry name" value="Met-tRNA_synth"/>
</dbReference>
<evidence type="ECO:0000256" key="12">
    <source>
        <dbReference type="ARBA" id="ARBA00023146"/>
    </source>
</evidence>